<protein>
    <submittedName>
        <fullName evidence="2">Uncharacterized protein</fullName>
    </submittedName>
</protein>
<comment type="caution">
    <text evidence="2">The sequence shown here is derived from an EMBL/GenBank/DDBJ whole genome shotgun (WGS) entry which is preliminary data.</text>
</comment>
<evidence type="ECO:0000313" key="3">
    <source>
        <dbReference type="Proteomes" id="UP001231518"/>
    </source>
</evidence>
<feature type="compositionally biased region" description="Basic and acidic residues" evidence="1">
    <location>
        <begin position="283"/>
        <end position="300"/>
    </location>
</feature>
<accession>A0AAD8DLS8</accession>
<dbReference type="AlphaFoldDB" id="A0AAD8DLS8"/>
<feature type="compositionally biased region" description="Basic and acidic residues" evidence="1">
    <location>
        <begin position="362"/>
        <end position="375"/>
    </location>
</feature>
<feature type="region of interest" description="Disordered" evidence="1">
    <location>
        <begin position="272"/>
        <end position="300"/>
    </location>
</feature>
<name>A0AAD8DLS8_MYTSE</name>
<sequence length="620" mass="71562">MFVPTVCRVSTGDRSAESLTNSISQIKLKEKHRSYYPAADARDHINEETKDTNNVNYRNNFVAKVKDGKKYTELVITAPEVETFTAFIQETVDILNTYDNTAFKDFFHILDTEIRKYHYEGCRFSELMQNRNTRTLLAGALKSARENTVTFTKANINEIADLIRYEKYDEDVKELLNYINSLYIKTERDFNRILNNLKLHTKMKSRETHNDLEQVIRDGVRTVLFNHYTDLNTQTRRELKEKIEKFWEKYKKRSASKDEKNSIVITDPVSNPAIDNVKTIDNNPKELEPTKGDPKTLLDERKRIVGKDTYDGKFEDNKTKKERIFESDKLATNDNEEDTSSEESEDNADNTKSAIQTKPVLRAREETEPETRNTSEKPSTYTTTTESSHSKLENTKVLKDIKPKRKYADRFNKTGDINFLNKVHSKLISMEEKLNELKKLNILAKRLIHIDSDEDVQNFTDSIEIIGEDNTRRHMKTDIMKLLQGYYDLNKDEIDDAVKHSTTRRDKIKTKSTTKTNKRSDGNVAKMRADDTGNINENTTAQVLRKNVNDTVTKELKTNASSNDTTSTNSTVDSTSPQTVKTAGTVPTAENNARSHTVSDRNRIIRHKNPLEFVPHFMFS</sequence>
<feature type="region of interest" description="Disordered" evidence="1">
    <location>
        <begin position="501"/>
        <end position="535"/>
    </location>
</feature>
<feature type="compositionally biased region" description="Low complexity" evidence="1">
    <location>
        <begin position="558"/>
        <end position="576"/>
    </location>
</feature>
<feature type="region of interest" description="Disordered" evidence="1">
    <location>
        <begin position="556"/>
        <end position="601"/>
    </location>
</feature>
<reference evidence="2" key="1">
    <citation type="submission" date="2023-03" db="EMBL/GenBank/DDBJ databases">
        <title>Chromosome-level genomes of two armyworms, Mythimna separata and Mythimna loreyi, provide insights into the biosynthesis and reception of sex pheromones.</title>
        <authorList>
            <person name="Zhao H."/>
        </authorList>
    </citation>
    <scope>NUCLEOTIDE SEQUENCE</scope>
    <source>
        <strain evidence="2">BeijingLab</strain>
        <tissue evidence="2">Pupa</tissue>
    </source>
</reference>
<evidence type="ECO:0000313" key="2">
    <source>
        <dbReference type="EMBL" id="KAJ8706748.1"/>
    </source>
</evidence>
<feature type="region of interest" description="Disordered" evidence="1">
    <location>
        <begin position="325"/>
        <end position="394"/>
    </location>
</feature>
<dbReference type="EMBL" id="JARGEI010000028">
    <property type="protein sequence ID" value="KAJ8706748.1"/>
    <property type="molecule type" value="Genomic_DNA"/>
</dbReference>
<keyword evidence="3" id="KW-1185">Reference proteome</keyword>
<feature type="compositionally biased region" description="Acidic residues" evidence="1">
    <location>
        <begin position="334"/>
        <end position="348"/>
    </location>
</feature>
<proteinExistence type="predicted"/>
<dbReference type="Proteomes" id="UP001231518">
    <property type="component" value="Chromosome 30"/>
</dbReference>
<organism evidence="2 3">
    <name type="scientific">Mythimna separata</name>
    <name type="common">Oriental armyworm</name>
    <name type="synonym">Pseudaletia separata</name>
    <dbReference type="NCBI Taxonomy" id="271217"/>
    <lineage>
        <taxon>Eukaryota</taxon>
        <taxon>Metazoa</taxon>
        <taxon>Ecdysozoa</taxon>
        <taxon>Arthropoda</taxon>
        <taxon>Hexapoda</taxon>
        <taxon>Insecta</taxon>
        <taxon>Pterygota</taxon>
        <taxon>Neoptera</taxon>
        <taxon>Endopterygota</taxon>
        <taxon>Lepidoptera</taxon>
        <taxon>Glossata</taxon>
        <taxon>Ditrysia</taxon>
        <taxon>Noctuoidea</taxon>
        <taxon>Noctuidae</taxon>
        <taxon>Noctuinae</taxon>
        <taxon>Hadenini</taxon>
        <taxon>Mythimna</taxon>
    </lineage>
</organism>
<evidence type="ECO:0000256" key="1">
    <source>
        <dbReference type="SAM" id="MobiDB-lite"/>
    </source>
</evidence>
<feature type="compositionally biased region" description="Low complexity" evidence="1">
    <location>
        <begin position="376"/>
        <end position="387"/>
    </location>
</feature>
<gene>
    <name evidence="2" type="ORF">PYW07_012826</name>
</gene>